<organism evidence="3 4">
    <name type="scientific">Lutzomyia longipalpis</name>
    <name type="common">Sand fly</name>
    <dbReference type="NCBI Taxonomy" id="7200"/>
    <lineage>
        <taxon>Eukaryota</taxon>
        <taxon>Metazoa</taxon>
        <taxon>Ecdysozoa</taxon>
        <taxon>Arthropoda</taxon>
        <taxon>Hexapoda</taxon>
        <taxon>Insecta</taxon>
        <taxon>Pterygota</taxon>
        <taxon>Neoptera</taxon>
        <taxon>Endopterygota</taxon>
        <taxon>Diptera</taxon>
        <taxon>Nematocera</taxon>
        <taxon>Psychodoidea</taxon>
        <taxon>Psychodidae</taxon>
        <taxon>Lutzomyia</taxon>
        <taxon>Lutzomyia</taxon>
    </lineage>
</organism>
<dbReference type="Pfam" id="PF24520">
    <property type="entry name" value="ARM_KNTC1_1st"/>
    <property type="match status" value="1"/>
</dbReference>
<dbReference type="Proteomes" id="UP000092461">
    <property type="component" value="Unassembled WGS sequence"/>
</dbReference>
<dbReference type="VEuPathDB" id="VectorBase:LLOJ000410"/>
<dbReference type="AlphaFoldDB" id="A0A1B0C8Y8"/>
<evidence type="ECO:0000313" key="3">
    <source>
        <dbReference type="EnsemblMetazoa" id="LLOJ000410-PA"/>
    </source>
</evidence>
<dbReference type="GO" id="GO:0007094">
    <property type="term" value="P:mitotic spindle assembly checkpoint signaling"/>
    <property type="evidence" value="ECO:0007669"/>
    <property type="project" value="TreeGrafter"/>
</dbReference>
<keyword evidence="4" id="KW-1185">Reference proteome</keyword>
<dbReference type="InterPro" id="IPR052802">
    <property type="entry name" value="KNTC1"/>
</dbReference>
<evidence type="ECO:0000259" key="2">
    <source>
        <dbReference type="Pfam" id="PF24520"/>
    </source>
</evidence>
<dbReference type="GO" id="GO:0005737">
    <property type="term" value="C:cytoplasm"/>
    <property type="evidence" value="ECO:0007669"/>
    <property type="project" value="TreeGrafter"/>
</dbReference>
<protein>
    <submittedName>
        <fullName evidence="3">Uncharacterized protein</fullName>
    </submittedName>
</protein>
<sequence>MWNDFRVTSNDEVTINNTLCSIGLFQIASTTEVTTSPKVHAAVQNGKIYVAVDQILVLLENENVGECKFLSFPETQIDCVFISDSGKLVVCCLANGTINGFCITGRPLFNLKIEEEDIGEEKSFVGISADGPDLYIMCRNGRLYKVGTVDEDKSMSLIENNETLVFDESITSSAQISRISSRKFYNEVISFIMIPCDDAPMAVCCDTTRIYVYSNGDFLPISLQEEQHGGIKKLHLIGLSPWVVTTSPKVHAAVQNGKIYVAVDQILVLLENENVGECKFLSFPETQIDCVFISDSGKLVVCCLANGTINGFCITGRPLFNLKIEEEDIGEEKTFVGISADGPDLYIMCRNGRLYKVGSVDEDKSMSLIENNETLVFDESITSSAQISRISSRKFYNEVISFIMIPCDDAPMAVCCDTTRIYVYSDGDFLPISLQEEQHGGIKKLHLIRNYLLGLCHNGSIVEICPYTGMVYNMSTEADCRIDDMVLMESTDEKIELMILTKPTSIGEKFLKIVDFPSMASLYDLDMSKHIWLVDQPKSPMGMYYLIGDGESTVPQEIEMKIISETLPQHQLMKMISRGRLEEAEEFAVQFNLSLEPIHEHRLKRHITKMAQCRNTEALRVEFRDFLQLLDKINNVGKVLAMWDIGIPNR</sequence>
<reference evidence="3" key="1">
    <citation type="submission" date="2020-05" db="UniProtKB">
        <authorList>
            <consortium name="EnsemblMetazoa"/>
        </authorList>
    </citation>
    <scope>IDENTIFICATION</scope>
    <source>
        <strain evidence="3">Jacobina</strain>
    </source>
</reference>
<dbReference type="PANTHER" id="PTHR15688">
    <property type="entry name" value="KINETOCHORE-ASSOCIATED PROTEIN 1"/>
    <property type="match status" value="1"/>
</dbReference>
<accession>A0A1B0C8Y8</accession>
<dbReference type="VEuPathDB" id="VectorBase:LLONM1_011717"/>
<dbReference type="EMBL" id="AJWK01001604">
    <property type="status" value="NOT_ANNOTATED_CDS"/>
    <property type="molecule type" value="Genomic_DNA"/>
</dbReference>
<dbReference type="EnsemblMetazoa" id="LLOJ000410-RA">
    <property type="protein sequence ID" value="LLOJ000410-PA"/>
    <property type="gene ID" value="LLOJ000410"/>
</dbReference>
<dbReference type="GO" id="GO:1990423">
    <property type="term" value="C:RZZ complex"/>
    <property type="evidence" value="ECO:0007669"/>
    <property type="project" value="TreeGrafter"/>
</dbReference>
<dbReference type="PANTHER" id="PTHR15688:SF1">
    <property type="entry name" value="KINETOCHORE-ASSOCIATED PROTEIN 1"/>
    <property type="match status" value="1"/>
</dbReference>
<dbReference type="GO" id="GO:1903394">
    <property type="term" value="P:protein localization to kinetochore involved in kinetochore assembly"/>
    <property type="evidence" value="ECO:0007669"/>
    <property type="project" value="TreeGrafter"/>
</dbReference>
<feature type="domain" description="KNTC1 first ARM-repeats" evidence="2">
    <location>
        <begin position="574"/>
        <end position="639"/>
    </location>
</feature>
<evidence type="ECO:0000313" key="4">
    <source>
        <dbReference type="Proteomes" id="UP000092461"/>
    </source>
</evidence>
<dbReference type="InterPro" id="IPR057303">
    <property type="entry name" value="Rod_N"/>
</dbReference>
<dbReference type="GO" id="GO:0031267">
    <property type="term" value="F:small GTPase binding"/>
    <property type="evidence" value="ECO:0007669"/>
    <property type="project" value="TreeGrafter"/>
</dbReference>
<dbReference type="EMBL" id="AJWK01001605">
    <property type="status" value="NOT_ANNOTATED_CDS"/>
    <property type="molecule type" value="Genomic_DNA"/>
</dbReference>
<dbReference type="InterPro" id="IPR055403">
    <property type="entry name" value="ARM_KNTC1_1st"/>
</dbReference>
<dbReference type="SUPFAM" id="SSF69322">
    <property type="entry name" value="Tricorn protease domain 2"/>
    <property type="match status" value="1"/>
</dbReference>
<evidence type="ECO:0000259" key="1">
    <source>
        <dbReference type="Pfam" id="PF24504"/>
    </source>
</evidence>
<feature type="domain" description="Rod N-terminal" evidence="1">
    <location>
        <begin position="344"/>
        <end position="568"/>
    </location>
</feature>
<proteinExistence type="predicted"/>
<dbReference type="Pfam" id="PF24504">
    <property type="entry name" value="Rod_N"/>
    <property type="match status" value="1"/>
</dbReference>
<name>A0A1B0C8Y8_LUTLO</name>
<dbReference type="GO" id="GO:0000070">
    <property type="term" value="P:mitotic sister chromatid segregation"/>
    <property type="evidence" value="ECO:0007669"/>
    <property type="project" value="TreeGrafter"/>
</dbReference>
<dbReference type="GO" id="GO:0005828">
    <property type="term" value="C:kinetochore microtubule"/>
    <property type="evidence" value="ECO:0007669"/>
    <property type="project" value="TreeGrafter"/>
</dbReference>